<evidence type="ECO:0000256" key="1">
    <source>
        <dbReference type="ARBA" id="ARBA00012796"/>
    </source>
</evidence>
<dbReference type="PANTHER" id="PTHR12133">
    <property type="entry name" value="TRNA (ADENINE(58)-N(1))-METHYLTRANSFERASE"/>
    <property type="match status" value="1"/>
</dbReference>
<dbReference type="STRING" id="1173061.A0A0J9XC50"/>
<evidence type="ECO:0000313" key="6">
    <source>
        <dbReference type="Proteomes" id="UP000242525"/>
    </source>
</evidence>
<name>A0A0J9XC50_GEOCN</name>
<reference evidence="5" key="1">
    <citation type="submission" date="2014-03" db="EMBL/GenBank/DDBJ databases">
        <authorList>
            <person name="Casaregola S."/>
        </authorList>
    </citation>
    <scope>NUCLEOTIDE SEQUENCE [LARGE SCALE GENOMIC DNA]</scope>
    <source>
        <strain evidence="5">CLIB 918</strain>
    </source>
</reference>
<organism evidence="5 6">
    <name type="scientific">Geotrichum candidum</name>
    <name type="common">Oospora lactis</name>
    <name type="synonym">Dipodascus geotrichum</name>
    <dbReference type="NCBI Taxonomy" id="1173061"/>
    <lineage>
        <taxon>Eukaryota</taxon>
        <taxon>Fungi</taxon>
        <taxon>Dikarya</taxon>
        <taxon>Ascomycota</taxon>
        <taxon>Saccharomycotina</taxon>
        <taxon>Dipodascomycetes</taxon>
        <taxon>Dipodascales</taxon>
        <taxon>Dipodascaceae</taxon>
        <taxon>Geotrichum</taxon>
    </lineage>
</organism>
<dbReference type="GO" id="GO:0005739">
    <property type="term" value="C:mitochondrion"/>
    <property type="evidence" value="ECO:0007669"/>
    <property type="project" value="TreeGrafter"/>
</dbReference>
<dbReference type="GO" id="GO:0031515">
    <property type="term" value="C:tRNA (m1A) methyltransferase complex"/>
    <property type="evidence" value="ECO:0007669"/>
    <property type="project" value="InterPro"/>
</dbReference>
<dbReference type="InterPro" id="IPR029063">
    <property type="entry name" value="SAM-dependent_MTases_sf"/>
</dbReference>
<proteinExistence type="predicted"/>
<comment type="caution">
    <text evidence="5">The sequence shown here is derived from an EMBL/GenBank/DDBJ whole genome shotgun (WGS) entry which is preliminary data.</text>
</comment>
<gene>
    <name evidence="5" type="ORF">BN980_GECA08s04553g</name>
</gene>
<evidence type="ECO:0000256" key="2">
    <source>
        <dbReference type="ARBA" id="ARBA00015963"/>
    </source>
</evidence>
<dbReference type="GO" id="GO:0030488">
    <property type="term" value="P:tRNA methylation"/>
    <property type="evidence" value="ECO:0007669"/>
    <property type="project" value="InterPro"/>
</dbReference>
<dbReference type="EC" id="2.1.1.220" evidence="1"/>
<dbReference type="AlphaFoldDB" id="A0A0J9XC50"/>
<evidence type="ECO:0000256" key="3">
    <source>
        <dbReference type="ARBA" id="ARBA00033309"/>
    </source>
</evidence>
<accession>A0A0J9XC50</accession>
<feature type="region of interest" description="Disordered" evidence="4">
    <location>
        <begin position="371"/>
        <end position="397"/>
    </location>
</feature>
<dbReference type="Gene3D" id="3.40.50.150">
    <property type="entry name" value="Vaccinia Virus protein VP39"/>
    <property type="match status" value="1"/>
</dbReference>
<dbReference type="EMBL" id="CCBN010000008">
    <property type="protein sequence ID" value="CDO54779.1"/>
    <property type="molecule type" value="Genomic_DNA"/>
</dbReference>
<evidence type="ECO:0000256" key="4">
    <source>
        <dbReference type="SAM" id="MobiDB-lite"/>
    </source>
</evidence>
<feature type="region of interest" description="Disordered" evidence="4">
    <location>
        <begin position="148"/>
        <end position="178"/>
    </location>
</feature>
<keyword evidence="6" id="KW-1185">Reference proteome</keyword>
<sequence>MLRTFTRHYSQVFKPGDVALARHVLQPDKIYLSKPLVPGKVFDVGKFKISHDEILGQTVRTTITPSSAKPSKGPQQKYILTYPTMEEFLLNRRRDAQPIYPLDAAAIVSLADIHVDETTEGVQQFLEAGTGHGSLTLAISRMLHAANGEARAAKRNQPQAASEPNPEGSEAASTDSTGPELRKAILHSIDRNHSFSRTGRHNVRDFRHGMYRDNVEFHVCESPEAWLTNNETSGSWKALANTPNFLHGAFLDLPSPDSSIDAIARHLAVNAPLVVFCPSVSQIQNMVEHVRVCPDLDLTLVNTVELMPGMGGGSLRAWDIRSTVARSTGEVVRVCRPRVGNNMVSGGGFVAVFRKLQPGAMAELAKLKEQEAREKEAKRAEQMAQKDAEEAAEEVKA</sequence>
<dbReference type="SUPFAM" id="SSF53335">
    <property type="entry name" value="S-adenosyl-L-methionine-dependent methyltransferases"/>
    <property type="match status" value="1"/>
</dbReference>
<dbReference type="InterPro" id="IPR014816">
    <property type="entry name" value="tRNA_MeTrfase_Gcd14"/>
</dbReference>
<dbReference type="OrthoDB" id="5585464at2759"/>
<dbReference type="GO" id="GO:0160107">
    <property type="term" value="F:tRNA (adenine(58)-N1)-methyltransferase activity"/>
    <property type="evidence" value="ECO:0007669"/>
    <property type="project" value="UniProtKB-EC"/>
</dbReference>
<evidence type="ECO:0000313" key="5">
    <source>
        <dbReference type="EMBL" id="CDO54779.1"/>
    </source>
</evidence>
<protein>
    <recommendedName>
        <fullName evidence="2">tRNA (adenine(58)-N(1))-methyltransferase catalytic subunit TRM61</fullName>
        <ecNumber evidence="1">2.1.1.220</ecNumber>
    </recommendedName>
    <alternativeName>
        <fullName evidence="3">tRNA(m1A58)-methyltransferase subunit TRM61</fullName>
    </alternativeName>
</protein>
<dbReference type="PANTHER" id="PTHR12133:SF1">
    <property type="entry name" value="TRNA (ADENINE(58)-N(1))-METHYLTRANSFERASE, MITOCHONDRIAL"/>
    <property type="match status" value="1"/>
</dbReference>
<dbReference type="Proteomes" id="UP000242525">
    <property type="component" value="Unassembled WGS sequence"/>
</dbReference>
<dbReference type="PROSITE" id="PS51620">
    <property type="entry name" value="SAM_TRM61"/>
    <property type="match status" value="1"/>
</dbReference>